<sequence length="614" mass="71839">MSEKNDVKLMEFGGLSQDKPVVVCSGQIVSELTLNTNEKEEVIDLRLKKLKNWEKLSLMTRLTGFYINVNDRQKPYEFSFCNDKADIEYTRTSAIKQAKLRAGKLIYKPERNKETGEIENVQKIKDDRIYELFSEIEHVFEPFLEQGFSYDSRYKRFKLNTFKQGDFFEEKDNNNSTETLKDTPYCDMFFKNLIPNETERNWLVNWMLYIAFERKKTRTCPILVSKQGVGKGVLFEVFVKYLINHTLQISGDVLSLNFQPSGLQSALIVGINEAKLDKKEGNTGYQKLKEMITEDRFSLNIKHKDVVDSRNFCNFIIFSNNDNPIQIEASDRRYSILKSTLKSLLELCDEMGITTAEFIENLKKERYAFLQKWLEKNEISEVMATTALENEAKAVIVASTFFKIDLFSDGIQNFTPSFFESLLDSFDDLALENIFDSIRLEFFDYINDGEKNALYYEICQYLLKSFKKGEILNSFLIMLYKIFVNPIDSQTKIGLALSQKFGKSFSKNGSRYRKIDAWEQASTKTKANIENLKVILKQIPLKQPEWMKKFEAAFEEHPKKFAKKYDSSKTNIENLEQILKEKLDDLTYEQFIFYVNSFENSLKNELEFLENRPF</sequence>
<dbReference type="EMBL" id="JAPXGP010000006">
    <property type="protein sequence ID" value="MCZ6162248.1"/>
    <property type="molecule type" value="Genomic_DNA"/>
</dbReference>
<proteinExistence type="predicted"/>
<accession>A0A9Q4PU99</accession>
<dbReference type="InterPro" id="IPR045455">
    <property type="entry name" value="NrS-1_pol-like_helicase"/>
</dbReference>
<dbReference type="SUPFAM" id="SSF52540">
    <property type="entry name" value="P-loop containing nucleoside triphosphate hydrolases"/>
    <property type="match status" value="1"/>
</dbReference>
<organism evidence="2 3">
    <name type="scientific">Campylobacter ureolyticus</name>
    <dbReference type="NCBI Taxonomy" id="827"/>
    <lineage>
        <taxon>Bacteria</taxon>
        <taxon>Pseudomonadati</taxon>
        <taxon>Campylobacterota</taxon>
        <taxon>Epsilonproteobacteria</taxon>
        <taxon>Campylobacterales</taxon>
        <taxon>Campylobacteraceae</taxon>
        <taxon>Campylobacter</taxon>
    </lineage>
</organism>
<name>A0A9Q4PU99_9BACT</name>
<gene>
    <name evidence="2" type="ORF">O6B92_07885</name>
</gene>
<evidence type="ECO:0000259" key="1">
    <source>
        <dbReference type="Pfam" id="PF19263"/>
    </source>
</evidence>
<protein>
    <submittedName>
        <fullName evidence="2">DUF5906 domain-containing protein</fullName>
    </submittedName>
</protein>
<dbReference type="Proteomes" id="UP001075461">
    <property type="component" value="Unassembled WGS sequence"/>
</dbReference>
<comment type="caution">
    <text evidence="2">The sequence shown here is derived from an EMBL/GenBank/DDBJ whole genome shotgun (WGS) entry which is preliminary data.</text>
</comment>
<reference evidence="2" key="1">
    <citation type="submission" date="2022-12" db="EMBL/GenBank/DDBJ databases">
        <title>Species Delineation and Comparative Genomics within the Campylobacter ureolyticus Complex.</title>
        <authorList>
            <person name="Maki J."/>
            <person name="Howard M."/>
            <person name="Connelly S."/>
            <person name="Hardy D.J."/>
            <person name="Cameron A."/>
        </authorList>
    </citation>
    <scope>NUCLEOTIDE SEQUENCE</scope>
    <source>
        <strain evidence="2">URMC_786</strain>
    </source>
</reference>
<dbReference type="Pfam" id="PF19263">
    <property type="entry name" value="DUF5906"/>
    <property type="match status" value="1"/>
</dbReference>
<evidence type="ECO:0000313" key="2">
    <source>
        <dbReference type="EMBL" id="MCZ6162248.1"/>
    </source>
</evidence>
<dbReference type="RefSeq" id="WP_269480499.1">
    <property type="nucleotide sequence ID" value="NZ_JAPXGP010000006.1"/>
</dbReference>
<evidence type="ECO:0000313" key="3">
    <source>
        <dbReference type="Proteomes" id="UP001075461"/>
    </source>
</evidence>
<dbReference type="AlphaFoldDB" id="A0A9Q4PU99"/>
<feature type="domain" description="NrS-1 polymerase-like helicase" evidence="1">
    <location>
        <begin position="223"/>
        <end position="333"/>
    </location>
</feature>
<dbReference type="InterPro" id="IPR027417">
    <property type="entry name" value="P-loop_NTPase"/>
</dbReference>
<dbReference type="Gene3D" id="3.40.50.300">
    <property type="entry name" value="P-loop containing nucleotide triphosphate hydrolases"/>
    <property type="match status" value="1"/>
</dbReference>